<comment type="pathway">
    <text evidence="6">Amino-acid biosynthesis; L-arginine biosynthesis; N(2)-acetyl-L-ornithine from L-glutamate: step 3/4.</text>
</comment>
<dbReference type="SUPFAM" id="SSF55347">
    <property type="entry name" value="Glyceraldehyde-3-phosphate dehydrogenase-like, C-terminal domain"/>
    <property type="match status" value="1"/>
</dbReference>
<dbReference type="SUPFAM" id="SSF51735">
    <property type="entry name" value="NAD(P)-binding Rossmann-fold domains"/>
    <property type="match status" value="1"/>
</dbReference>
<dbReference type="InterPro" id="IPR000534">
    <property type="entry name" value="Semialdehyde_DH_NAD-bd"/>
</dbReference>
<dbReference type="NCBIfam" id="TIGR01851">
    <property type="entry name" value="argC_other"/>
    <property type="match status" value="1"/>
</dbReference>
<dbReference type="InterPro" id="IPR036291">
    <property type="entry name" value="NAD(P)-bd_dom_sf"/>
</dbReference>
<dbReference type="AlphaFoldDB" id="A0A934J1E2"/>
<evidence type="ECO:0000256" key="4">
    <source>
        <dbReference type="ARBA" id="ARBA00022857"/>
    </source>
</evidence>
<dbReference type="Pfam" id="PF22698">
    <property type="entry name" value="Semialdhyde_dhC_1"/>
    <property type="match status" value="1"/>
</dbReference>
<feature type="active site" evidence="6">
    <location>
        <position position="116"/>
    </location>
</feature>
<name>A0A934J1E2_9HYPH</name>
<feature type="domain" description="Semialdehyde dehydrogenase NAD-binding" evidence="7">
    <location>
        <begin position="4"/>
        <end position="105"/>
    </location>
</feature>
<keyword evidence="1 6" id="KW-0963">Cytoplasm</keyword>
<dbReference type="GO" id="GO:0006526">
    <property type="term" value="P:L-arginine biosynthetic process"/>
    <property type="evidence" value="ECO:0007669"/>
    <property type="project" value="UniProtKB-UniRule"/>
</dbReference>
<organism evidence="8 9">
    <name type="scientific">Devosia sediminis</name>
    <dbReference type="NCBI Taxonomy" id="2798801"/>
    <lineage>
        <taxon>Bacteria</taxon>
        <taxon>Pseudomonadati</taxon>
        <taxon>Pseudomonadota</taxon>
        <taxon>Alphaproteobacteria</taxon>
        <taxon>Hyphomicrobiales</taxon>
        <taxon>Devosiaceae</taxon>
        <taxon>Devosia</taxon>
    </lineage>
</organism>
<dbReference type="Proteomes" id="UP000602124">
    <property type="component" value="Unassembled WGS sequence"/>
</dbReference>
<comment type="similarity">
    <text evidence="6">Belongs to the NAGSA dehydrogenase family. Type 2 subfamily.</text>
</comment>
<evidence type="ECO:0000256" key="3">
    <source>
        <dbReference type="ARBA" id="ARBA00022605"/>
    </source>
</evidence>
<reference evidence="8" key="1">
    <citation type="submission" date="2020-12" db="EMBL/GenBank/DDBJ databases">
        <title>Devosia sp. MSA67 isolated from Mo River.</title>
        <authorList>
            <person name="Ma F."/>
            <person name="Zi Z."/>
        </authorList>
    </citation>
    <scope>NUCLEOTIDE SEQUENCE</scope>
    <source>
        <strain evidence="8">MSA67</strain>
    </source>
</reference>
<comment type="caution">
    <text evidence="8">The sequence shown here is derived from an EMBL/GenBank/DDBJ whole genome shotgun (WGS) entry which is preliminary data.</text>
</comment>
<evidence type="ECO:0000313" key="8">
    <source>
        <dbReference type="EMBL" id="MBJ3786493.1"/>
    </source>
</evidence>
<dbReference type="Gene3D" id="3.40.50.720">
    <property type="entry name" value="NAD(P)-binding Rossmann-like Domain"/>
    <property type="match status" value="1"/>
</dbReference>
<dbReference type="InterPro" id="IPR010136">
    <property type="entry name" value="AGPR_type-2"/>
</dbReference>
<dbReference type="EC" id="1.2.1.38" evidence="6"/>
<gene>
    <name evidence="6 8" type="primary">argC</name>
    <name evidence="8" type="ORF">JEQ47_17340</name>
</gene>
<comment type="catalytic activity">
    <reaction evidence="6">
        <text>N-acetyl-L-glutamate 5-semialdehyde + phosphate + NADP(+) = N-acetyl-L-glutamyl 5-phosphate + NADPH + H(+)</text>
        <dbReference type="Rhea" id="RHEA:21588"/>
        <dbReference type="ChEBI" id="CHEBI:15378"/>
        <dbReference type="ChEBI" id="CHEBI:29123"/>
        <dbReference type="ChEBI" id="CHEBI:43474"/>
        <dbReference type="ChEBI" id="CHEBI:57783"/>
        <dbReference type="ChEBI" id="CHEBI:57936"/>
        <dbReference type="ChEBI" id="CHEBI:58349"/>
        <dbReference type="EC" id="1.2.1.38"/>
    </reaction>
</comment>
<dbReference type="CDD" id="cd17896">
    <property type="entry name" value="AGPR_2_N"/>
    <property type="match status" value="1"/>
</dbReference>
<protein>
    <recommendedName>
        <fullName evidence="6">N-acetyl-gamma-glutamyl-phosphate reductase</fullName>
        <shortName evidence="6">AGPR</shortName>
        <ecNumber evidence="6">1.2.1.38</ecNumber>
    </recommendedName>
    <alternativeName>
        <fullName evidence="6">N-acetyl-glutamate semialdehyde dehydrogenase</fullName>
        <shortName evidence="6">NAGSA dehydrogenase</shortName>
    </alternativeName>
</protein>
<proteinExistence type="inferred from homology"/>
<evidence type="ECO:0000256" key="6">
    <source>
        <dbReference type="HAMAP-Rule" id="MF_01110"/>
    </source>
</evidence>
<dbReference type="HAMAP" id="MF_01110">
    <property type="entry name" value="ArgC_type2"/>
    <property type="match status" value="1"/>
</dbReference>
<dbReference type="GO" id="GO:0051287">
    <property type="term" value="F:NAD binding"/>
    <property type="evidence" value="ECO:0007669"/>
    <property type="project" value="InterPro"/>
</dbReference>
<keyword evidence="2 6" id="KW-0055">Arginine biosynthesis</keyword>
<evidence type="ECO:0000256" key="1">
    <source>
        <dbReference type="ARBA" id="ARBA00022490"/>
    </source>
</evidence>
<dbReference type="Pfam" id="PF01118">
    <property type="entry name" value="Semialdhyde_dh"/>
    <property type="match status" value="1"/>
</dbReference>
<dbReference type="EMBL" id="JAEKMH010000004">
    <property type="protein sequence ID" value="MBJ3786493.1"/>
    <property type="molecule type" value="Genomic_DNA"/>
</dbReference>
<keyword evidence="3 6" id="KW-0028">Amino-acid biosynthesis</keyword>
<dbReference type="PANTHER" id="PTHR32338">
    <property type="entry name" value="N-ACETYL-GAMMA-GLUTAMYL-PHOSPHATE REDUCTASE, CHLOROPLASTIC-RELATED-RELATED"/>
    <property type="match status" value="1"/>
</dbReference>
<accession>A0A934J1E2</accession>
<dbReference type="InterPro" id="IPR058924">
    <property type="entry name" value="AGPR_dimerisation_dom"/>
</dbReference>
<dbReference type="SMART" id="SM00859">
    <property type="entry name" value="Semialdhyde_dh"/>
    <property type="match status" value="1"/>
</dbReference>
<keyword evidence="5 6" id="KW-0560">Oxidoreductase</keyword>
<dbReference type="InterPro" id="IPR050085">
    <property type="entry name" value="AGPR"/>
</dbReference>
<dbReference type="RefSeq" id="WP_198877676.1">
    <property type="nucleotide sequence ID" value="NZ_JAEKMH010000004.1"/>
</dbReference>
<sequence>MVAKIFIDGEAGTTGLQIRERLAGRRDLEVVSIDHDKRKDQDERKRLLNLADVAILCLPDDAARESVRLIENDTTRVIDASTAHRVAEGWAYGFAEMDAGQTDEIAKARYVANPGCWPQGLIAAARPLVEARLLPGDYPLSYHGVSGYSGGGRQMIEEYEAPGVVASQYMPYALTFLHKHLPEMQHYGKLNRPPLFEPVVGNFAQGMTTSLPLHLDMVADIPSGKDLHAVLADHYASIPDSFVQVAPYDPKLGKSAALDPQAHNGTNTLTLHVFANDETNQAVIAAVYDNLGKGASGAAVQNLNIMLGVNARESLAA</sequence>
<dbReference type="CDD" id="cd23935">
    <property type="entry name" value="AGPR_2_C"/>
    <property type="match status" value="1"/>
</dbReference>
<evidence type="ECO:0000256" key="2">
    <source>
        <dbReference type="ARBA" id="ARBA00022571"/>
    </source>
</evidence>
<dbReference type="GO" id="GO:0003942">
    <property type="term" value="F:N-acetyl-gamma-glutamyl-phosphate reductase activity"/>
    <property type="evidence" value="ECO:0007669"/>
    <property type="project" value="UniProtKB-UniRule"/>
</dbReference>
<dbReference type="GO" id="GO:0005737">
    <property type="term" value="C:cytoplasm"/>
    <property type="evidence" value="ECO:0007669"/>
    <property type="project" value="UniProtKB-SubCell"/>
</dbReference>
<evidence type="ECO:0000259" key="7">
    <source>
        <dbReference type="SMART" id="SM00859"/>
    </source>
</evidence>
<keyword evidence="4 6" id="KW-0521">NADP</keyword>
<dbReference type="Gene3D" id="3.30.360.10">
    <property type="entry name" value="Dihydrodipicolinate Reductase, domain 2"/>
    <property type="match status" value="1"/>
</dbReference>
<comment type="subcellular location">
    <subcellularLocation>
        <location evidence="6">Cytoplasm</location>
    </subcellularLocation>
</comment>
<evidence type="ECO:0000256" key="5">
    <source>
        <dbReference type="ARBA" id="ARBA00023002"/>
    </source>
</evidence>
<keyword evidence="9" id="KW-1185">Reference proteome</keyword>
<comment type="function">
    <text evidence="6">Catalyzes the NADPH-dependent reduction of N-acetyl-5-glutamyl phosphate to yield N-acetyl-L-glutamate 5-semialdehyde.</text>
</comment>
<evidence type="ECO:0000313" key="9">
    <source>
        <dbReference type="Proteomes" id="UP000602124"/>
    </source>
</evidence>
<dbReference type="PANTHER" id="PTHR32338:SF10">
    <property type="entry name" value="N-ACETYL-GAMMA-GLUTAMYL-PHOSPHATE REDUCTASE, CHLOROPLASTIC-RELATED"/>
    <property type="match status" value="1"/>
</dbReference>